<proteinExistence type="predicted"/>
<evidence type="ECO:0000313" key="5">
    <source>
        <dbReference type="Proteomes" id="UP000534783"/>
    </source>
</evidence>
<keyword evidence="2 4" id="KW-0548">Nucleotidyltransferase</keyword>
<dbReference type="SUPFAM" id="SSF52374">
    <property type="entry name" value="Nucleotidylyl transferase"/>
    <property type="match status" value="1"/>
</dbReference>
<dbReference type="InterPro" id="IPR014729">
    <property type="entry name" value="Rossmann-like_a/b/a_fold"/>
</dbReference>
<dbReference type="InterPro" id="IPR050385">
    <property type="entry name" value="Archaeal_FAD_synthase"/>
</dbReference>
<reference evidence="4 5" key="1">
    <citation type="journal article" date="2020" name="Nature">
        <title>Bacterial chemolithoautotrophy via manganese oxidation.</title>
        <authorList>
            <person name="Yu H."/>
            <person name="Leadbetter J.R."/>
        </authorList>
    </citation>
    <scope>NUCLEOTIDE SEQUENCE [LARGE SCALE GENOMIC DNA]</scope>
    <source>
        <strain evidence="4 5">Mn-1</strain>
    </source>
</reference>
<keyword evidence="1 4" id="KW-0808">Transferase</keyword>
<dbReference type="Gene3D" id="3.40.50.620">
    <property type="entry name" value="HUPs"/>
    <property type="match status" value="1"/>
</dbReference>
<sequence length="166" mass="18794">MNRSQDKVLKLEGLAEMVRRLKEDKKTVALCHGCFDIMHIGHLRHFEAVKAMADVVVVTVTPDRFVNKGPNRPVFPDDQRAELIAGLRVVDWVAINSWSSAVETIRLIRPNLFVKGQEYEPQTQQVNPNFFAEAKAVEEVGGKVTFTYEFISSSTAAVKRLWNIPK</sequence>
<evidence type="ECO:0000259" key="3">
    <source>
        <dbReference type="Pfam" id="PF01467"/>
    </source>
</evidence>
<evidence type="ECO:0000313" key="4">
    <source>
        <dbReference type="EMBL" id="NKE73146.1"/>
    </source>
</evidence>
<accession>A0A7X6ID24</accession>
<name>A0A7X6ID24_9BACT</name>
<dbReference type="RefSeq" id="WP_168063085.1">
    <property type="nucleotide sequence ID" value="NZ_VTOW01000005.1"/>
</dbReference>
<dbReference type="Pfam" id="PF01467">
    <property type="entry name" value="CTP_transf_like"/>
    <property type="match status" value="1"/>
</dbReference>
<protein>
    <submittedName>
        <fullName evidence="4">Adenylyltransferase/cytidyltransferase family protein</fullName>
    </submittedName>
</protein>
<dbReference type="NCBIfam" id="TIGR00125">
    <property type="entry name" value="cyt_tran_rel"/>
    <property type="match status" value="1"/>
</dbReference>
<dbReference type="GO" id="GO:0016779">
    <property type="term" value="F:nucleotidyltransferase activity"/>
    <property type="evidence" value="ECO:0007669"/>
    <property type="project" value="UniProtKB-KW"/>
</dbReference>
<dbReference type="PANTHER" id="PTHR43793">
    <property type="entry name" value="FAD SYNTHASE"/>
    <property type="match status" value="1"/>
</dbReference>
<evidence type="ECO:0000256" key="1">
    <source>
        <dbReference type="ARBA" id="ARBA00022679"/>
    </source>
</evidence>
<organism evidence="4 5">
    <name type="scientific">Candidatus Manganitrophus noduliformans</name>
    <dbReference type="NCBI Taxonomy" id="2606439"/>
    <lineage>
        <taxon>Bacteria</taxon>
        <taxon>Pseudomonadati</taxon>
        <taxon>Nitrospirota</taxon>
        <taxon>Nitrospiria</taxon>
        <taxon>Candidatus Troglogloeales</taxon>
        <taxon>Candidatus Manganitrophaceae</taxon>
        <taxon>Candidatus Manganitrophus</taxon>
    </lineage>
</organism>
<dbReference type="Proteomes" id="UP000534783">
    <property type="component" value="Unassembled WGS sequence"/>
</dbReference>
<dbReference type="AlphaFoldDB" id="A0A7X6ID24"/>
<evidence type="ECO:0000256" key="2">
    <source>
        <dbReference type="ARBA" id="ARBA00022695"/>
    </source>
</evidence>
<dbReference type="InterPro" id="IPR004821">
    <property type="entry name" value="Cyt_trans-like"/>
</dbReference>
<gene>
    <name evidence="4" type="ORF">MNODULE_20535</name>
</gene>
<comment type="caution">
    <text evidence="4">The sequence shown here is derived from an EMBL/GenBank/DDBJ whole genome shotgun (WGS) entry which is preliminary data.</text>
</comment>
<keyword evidence="5" id="KW-1185">Reference proteome</keyword>
<feature type="domain" description="Cytidyltransferase-like" evidence="3">
    <location>
        <begin position="30"/>
        <end position="154"/>
    </location>
</feature>
<dbReference type="PANTHER" id="PTHR43793:SF1">
    <property type="entry name" value="FAD SYNTHASE"/>
    <property type="match status" value="1"/>
</dbReference>
<dbReference type="EMBL" id="VTOW01000005">
    <property type="protein sequence ID" value="NKE73146.1"/>
    <property type="molecule type" value="Genomic_DNA"/>
</dbReference>